<reference evidence="1" key="1">
    <citation type="journal article" date="2014" name="Front. Microbiol.">
        <title>High frequency of phylogenetically diverse reductive dehalogenase-homologous genes in deep subseafloor sedimentary metagenomes.</title>
        <authorList>
            <person name="Kawai M."/>
            <person name="Futagami T."/>
            <person name="Toyoda A."/>
            <person name="Takaki Y."/>
            <person name="Nishi S."/>
            <person name="Hori S."/>
            <person name="Arai W."/>
            <person name="Tsubouchi T."/>
            <person name="Morono Y."/>
            <person name="Uchiyama I."/>
            <person name="Ito T."/>
            <person name="Fujiyama A."/>
            <person name="Inagaki F."/>
            <person name="Takami H."/>
        </authorList>
    </citation>
    <scope>NUCLEOTIDE SEQUENCE</scope>
    <source>
        <strain evidence="1">Expedition CK06-06</strain>
    </source>
</reference>
<name>X1J7M5_9ZZZZ</name>
<evidence type="ECO:0000313" key="1">
    <source>
        <dbReference type="EMBL" id="GAH65778.1"/>
    </source>
</evidence>
<sequence length="113" mass="12200">MNNAEAVLEILEASYKAGGRGIELVPAGKINEAARIMAETHNDFIITGSTFPGPDPLIEELANLDAKLIFAHGMISDKKDDKLIKLLDDIKSRGIIPGIAAHNPISTLEYAFE</sequence>
<dbReference type="AlphaFoldDB" id="X1J7M5"/>
<organism evidence="1">
    <name type="scientific">marine sediment metagenome</name>
    <dbReference type="NCBI Taxonomy" id="412755"/>
    <lineage>
        <taxon>unclassified sequences</taxon>
        <taxon>metagenomes</taxon>
        <taxon>ecological metagenomes</taxon>
    </lineage>
</organism>
<comment type="caution">
    <text evidence="1">The sequence shown here is derived from an EMBL/GenBank/DDBJ whole genome shotgun (WGS) entry which is preliminary data.</text>
</comment>
<accession>X1J7M5</accession>
<proteinExistence type="predicted"/>
<protein>
    <submittedName>
        <fullName evidence="1">Uncharacterized protein</fullName>
    </submittedName>
</protein>
<gene>
    <name evidence="1" type="ORF">S03H2_52415</name>
</gene>
<dbReference type="EMBL" id="BARU01033295">
    <property type="protein sequence ID" value="GAH65778.1"/>
    <property type="molecule type" value="Genomic_DNA"/>
</dbReference>
<feature type="non-terminal residue" evidence="1">
    <location>
        <position position="113"/>
    </location>
</feature>